<dbReference type="Proteomes" id="UP000076577">
    <property type="component" value="Unassembled WGS sequence"/>
</dbReference>
<evidence type="ECO:0000313" key="2">
    <source>
        <dbReference type="EMBL" id="KZL17034.1"/>
    </source>
</evidence>
<organism evidence="2 3">
    <name type="scientific">Pseudovibrio axinellae</name>
    <dbReference type="NCBI Taxonomy" id="989403"/>
    <lineage>
        <taxon>Bacteria</taxon>
        <taxon>Pseudomonadati</taxon>
        <taxon>Pseudomonadota</taxon>
        <taxon>Alphaproteobacteria</taxon>
        <taxon>Hyphomicrobiales</taxon>
        <taxon>Stappiaceae</taxon>
        <taxon>Pseudovibrio</taxon>
    </lineage>
</organism>
<proteinExistence type="predicted"/>
<name>A0A161VC97_9HYPH</name>
<dbReference type="EMBL" id="LMCB01000040">
    <property type="protein sequence ID" value="KZL17034.1"/>
    <property type="molecule type" value="Genomic_DNA"/>
</dbReference>
<dbReference type="RefSeq" id="WP_208979308.1">
    <property type="nucleotide sequence ID" value="NZ_FOFM01000002.1"/>
</dbReference>
<accession>A0A161VC97</accession>
<sequence>MPRHSPSSIANEFLKRRGSSEYPSQMYIQKLVAIANGWNLAINGEPLVNAAPQAWKNGPVFRQIWDFIKEGGHKGPSCEIADPVTGQIAIAHISGSEQDIIDHVWKKYRNYTPQQLSNLTHQANSPWAYAYFEKGRNAEIDTERTRQYYIKLALAGRSNLAEEQSLSAAGRINAA</sequence>
<feature type="domain" description="Antitoxin SocA-like Panacea" evidence="1">
    <location>
        <begin position="28"/>
        <end position="127"/>
    </location>
</feature>
<protein>
    <recommendedName>
        <fullName evidence="1">Antitoxin SocA-like Panacea domain-containing protein</fullName>
    </recommendedName>
</protein>
<dbReference type="InterPro" id="IPR025272">
    <property type="entry name" value="SocA_Panacea"/>
</dbReference>
<dbReference type="PATRIC" id="fig|989403.3.peg.3472"/>
<dbReference type="STRING" id="989403.SAMN05421798_10242"/>
<dbReference type="Pfam" id="PF13274">
    <property type="entry name" value="SocA_Panacea"/>
    <property type="match status" value="1"/>
</dbReference>
<keyword evidence="3" id="KW-1185">Reference proteome</keyword>
<gene>
    <name evidence="2" type="ORF">PsAD2_03237</name>
</gene>
<dbReference type="AlphaFoldDB" id="A0A161VC97"/>
<evidence type="ECO:0000313" key="3">
    <source>
        <dbReference type="Proteomes" id="UP000076577"/>
    </source>
</evidence>
<comment type="caution">
    <text evidence="2">The sequence shown here is derived from an EMBL/GenBank/DDBJ whole genome shotgun (WGS) entry which is preliminary data.</text>
</comment>
<evidence type="ECO:0000259" key="1">
    <source>
        <dbReference type="Pfam" id="PF13274"/>
    </source>
</evidence>
<reference evidence="2 3" key="1">
    <citation type="journal article" date="2016" name="Front. Microbiol.">
        <title>Comparative Genomic Analysis Reveals a Diverse Repertoire of Genes Involved in Prokaryote-Eukaryote Interactions within the Pseudovibrio Genus.</title>
        <authorList>
            <person name="Romano S."/>
            <person name="Fernandez-Guerra A."/>
            <person name="Reen F.J."/>
            <person name="Glockner F.O."/>
            <person name="Crowley S.P."/>
            <person name="O'Sullivan O."/>
            <person name="Cotter P.D."/>
            <person name="Adams C."/>
            <person name="Dobson A.D."/>
            <person name="O'Gara F."/>
        </authorList>
    </citation>
    <scope>NUCLEOTIDE SEQUENCE [LARGE SCALE GENOMIC DNA]</scope>
    <source>
        <strain evidence="2 3">Ad2</strain>
    </source>
</reference>